<dbReference type="EMBL" id="FOLE01000001">
    <property type="protein sequence ID" value="SFB75076.1"/>
    <property type="molecule type" value="Genomic_DNA"/>
</dbReference>
<dbReference type="PROSITE" id="PS50104">
    <property type="entry name" value="TIR"/>
    <property type="match status" value="1"/>
</dbReference>
<evidence type="ECO:0000313" key="15">
    <source>
        <dbReference type="Proteomes" id="UP000199514"/>
    </source>
</evidence>
<dbReference type="InterPro" id="IPR025875">
    <property type="entry name" value="Leu-rich_rpt_4"/>
</dbReference>
<keyword evidence="2" id="KW-0723">Serine/threonine-protein kinase</keyword>
<dbReference type="SUPFAM" id="SSF52058">
    <property type="entry name" value="L domain-like"/>
    <property type="match status" value="1"/>
</dbReference>
<dbReference type="SUPFAM" id="SSF52540">
    <property type="entry name" value="P-loop containing nucleoside triphosphate hydrolases"/>
    <property type="match status" value="1"/>
</dbReference>
<dbReference type="OrthoDB" id="1148122at2"/>
<reference evidence="14 15" key="1">
    <citation type="submission" date="2016-10" db="EMBL/GenBank/DDBJ databases">
        <authorList>
            <person name="de Groot N.N."/>
        </authorList>
    </citation>
    <scope>NUCLEOTIDE SEQUENCE [LARGE SCALE GENOMIC DNA]</scope>
    <source>
        <strain evidence="14 15">DSM 6793</strain>
    </source>
</reference>
<dbReference type="Gene3D" id="3.30.310.200">
    <property type="match status" value="1"/>
</dbReference>
<evidence type="ECO:0000256" key="11">
    <source>
        <dbReference type="ARBA" id="ARBA00048679"/>
    </source>
</evidence>
<keyword evidence="8" id="KW-0067">ATP-binding</keyword>
<dbReference type="RefSeq" id="WP_091506051.1">
    <property type="nucleotide sequence ID" value="NZ_FOLE01000001.1"/>
</dbReference>
<comment type="catalytic activity">
    <reaction evidence="11">
        <text>L-seryl-[protein] + ATP = O-phospho-L-seryl-[protein] + ADP + H(+)</text>
        <dbReference type="Rhea" id="RHEA:17989"/>
        <dbReference type="Rhea" id="RHEA-COMP:9863"/>
        <dbReference type="Rhea" id="RHEA-COMP:11604"/>
        <dbReference type="ChEBI" id="CHEBI:15378"/>
        <dbReference type="ChEBI" id="CHEBI:29999"/>
        <dbReference type="ChEBI" id="CHEBI:30616"/>
        <dbReference type="ChEBI" id="CHEBI:83421"/>
        <dbReference type="ChEBI" id="CHEBI:456216"/>
        <dbReference type="EC" id="2.7.11.1"/>
    </reaction>
</comment>
<dbReference type="InterPro" id="IPR000157">
    <property type="entry name" value="TIR_dom"/>
</dbReference>
<dbReference type="Pfam" id="PF16095">
    <property type="entry name" value="COR-A"/>
    <property type="match status" value="1"/>
</dbReference>
<dbReference type="Pfam" id="PF13855">
    <property type="entry name" value="LRR_8"/>
    <property type="match status" value="1"/>
</dbReference>
<evidence type="ECO:0000256" key="3">
    <source>
        <dbReference type="ARBA" id="ARBA00022614"/>
    </source>
</evidence>
<dbReference type="SMART" id="SM00369">
    <property type="entry name" value="LRR_TYP"/>
    <property type="match status" value="11"/>
</dbReference>
<dbReference type="InterPro" id="IPR035897">
    <property type="entry name" value="Toll_tir_struct_dom_sf"/>
</dbReference>
<dbReference type="PRINTS" id="PR00449">
    <property type="entry name" value="RASTRNSFRMNG"/>
</dbReference>
<dbReference type="PROSITE" id="PS51424">
    <property type="entry name" value="ROC"/>
    <property type="match status" value="1"/>
</dbReference>
<dbReference type="InterPro" id="IPR050836">
    <property type="entry name" value="SDS22/Internalin_LRR"/>
</dbReference>
<dbReference type="SMART" id="SM00364">
    <property type="entry name" value="LRR_BAC"/>
    <property type="match status" value="10"/>
</dbReference>
<dbReference type="SUPFAM" id="SSF52200">
    <property type="entry name" value="Toll/Interleukin receptor TIR domain"/>
    <property type="match status" value="1"/>
</dbReference>
<keyword evidence="7" id="KW-0418">Kinase</keyword>
<evidence type="ECO:0000256" key="8">
    <source>
        <dbReference type="ARBA" id="ARBA00022840"/>
    </source>
</evidence>
<feature type="domain" description="TIR" evidence="12">
    <location>
        <begin position="778"/>
        <end position="911"/>
    </location>
</feature>
<dbReference type="Gene3D" id="1.10.10.10">
    <property type="entry name" value="Winged helix-like DNA-binding domain superfamily/Winged helix DNA-binding domain"/>
    <property type="match status" value="1"/>
</dbReference>
<dbReference type="GO" id="GO:0004674">
    <property type="term" value="F:protein serine/threonine kinase activity"/>
    <property type="evidence" value="ECO:0007669"/>
    <property type="project" value="UniProtKB-KW"/>
</dbReference>
<dbReference type="Pfam" id="PF13676">
    <property type="entry name" value="TIR_2"/>
    <property type="match status" value="1"/>
</dbReference>
<dbReference type="InterPro" id="IPR003591">
    <property type="entry name" value="Leu-rich_rpt_typical-subtyp"/>
</dbReference>
<dbReference type="PRINTS" id="PR00019">
    <property type="entry name" value="LEURICHRPT"/>
</dbReference>
<evidence type="ECO:0000259" key="13">
    <source>
        <dbReference type="PROSITE" id="PS51424"/>
    </source>
</evidence>
<gene>
    <name evidence="14" type="ORF">SAMN05421780_101266</name>
</gene>
<evidence type="ECO:0000313" key="14">
    <source>
        <dbReference type="EMBL" id="SFB75076.1"/>
    </source>
</evidence>
<dbReference type="InterPro" id="IPR032675">
    <property type="entry name" value="LRR_dom_sf"/>
</dbReference>
<keyword evidence="3" id="KW-0433">Leucine-rich repeat</keyword>
<sequence>MNIKLKRRIEENIRTKNPKLDLSYLKLTGKETELALLKKCTHLNELDLSSNQLTDISALSGLGNLNELDLSSNQLTDISALSGLGNLKFLYLSHNQLTDISALSGLGNLKFLYLSHNKLTDISALSGLVNLKFLYLSHNQLTDISALSGLVNLKFLYLSHNQLTDISALSGLVNLKFLYLSHNQLTDISALSGLVNLTSLYLSHNQLTDISTLSDLVNLIFLGLANNKLTDIANLSGLINLNSLNLSSNKLSNIPDTFFNNLPQLKLLILYKNLIKNIPQEIFNKYENVLDDTRNYLQDIQKGNAANREVKIIFIGNGSVGKTQVAKCLCEQENFRFDTEHQSTHAIALLRRKLGGFQLNCWDFAGQDLYYATHRLFMQTRALFVLVWDFENEVKESHRWNGKEYPNENLRYWLEYAKCFAPESPILVVQNKIDKPNQKDLYFERRTEFQKEYPILDFLQVSAKNEKGFKVFQNRLQKYLEVNKTFKTPYLPTNWVNVRDAIRSLQSNVEHKTLSVSEFEEICNEKDCLPSASTILGYLHETGVLYYRKGYFSNQIIVNQGWAIEAIYKVLDRESEYFELLQDEKGQLNYELITKIWPNNTKQERVLFIDFMLSAELAFEIFEDEDTSSVVVPQLLPDNQSHQVAEWRKRNIEKFEQKIITYRFLPKVFIQLFIVKAHRFSNINLIWDSGIILETNKGSALIEAFYEKGKERIEIWYENIVVLNTIQQKLDYISAEGYVKAKQGKPETNEEIFAGFEALEPVQNKEMNNNNNPMENIQKPKIYISYSWKTESDNIANQLQSQLQQCGIELIRDKVNGVGYMQSISDFMQEIGRGKYILVVIGNDYLNSPNCMYELAKIAEHNNFDFEKIKSQVHIVTLDGVCIYDDIDRSKLITYWEKKMKKLNKSLSKGGSLLKRKAEIKKLEEYELILNLFDYKGISVIKQIADLNTLSTQIHQKEGFKTLITRLNEKLKADGYDGVDVSQVTFESLLPPDAPTL</sequence>
<dbReference type="EC" id="2.7.11.1" evidence="1"/>
<comment type="catalytic activity">
    <reaction evidence="10">
        <text>L-threonyl-[protein] + ATP = O-phospho-L-threonyl-[protein] + ADP + H(+)</text>
        <dbReference type="Rhea" id="RHEA:46608"/>
        <dbReference type="Rhea" id="RHEA-COMP:11060"/>
        <dbReference type="Rhea" id="RHEA-COMP:11605"/>
        <dbReference type="ChEBI" id="CHEBI:15378"/>
        <dbReference type="ChEBI" id="CHEBI:30013"/>
        <dbReference type="ChEBI" id="CHEBI:30616"/>
        <dbReference type="ChEBI" id="CHEBI:61977"/>
        <dbReference type="ChEBI" id="CHEBI:456216"/>
        <dbReference type="EC" id="2.7.11.1"/>
    </reaction>
</comment>
<dbReference type="Pfam" id="PF25497">
    <property type="entry name" value="COR-B"/>
    <property type="match status" value="1"/>
</dbReference>
<dbReference type="STRING" id="927664.SAMN05421780_101266"/>
<dbReference type="GO" id="GO:0007165">
    <property type="term" value="P:signal transduction"/>
    <property type="evidence" value="ECO:0007669"/>
    <property type="project" value="InterPro"/>
</dbReference>
<dbReference type="PANTHER" id="PTHR46652:SF3">
    <property type="entry name" value="LEUCINE-RICH REPEAT-CONTAINING PROTEIN 9"/>
    <property type="match status" value="1"/>
</dbReference>
<dbReference type="GO" id="GO:0005524">
    <property type="term" value="F:ATP binding"/>
    <property type="evidence" value="ECO:0007669"/>
    <property type="project" value="UniProtKB-KW"/>
</dbReference>
<keyword evidence="5" id="KW-0677">Repeat</keyword>
<dbReference type="Gene3D" id="3.40.50.10140">
    <property type="entry name" value="Toll/interleukin-1 receptor homology (TIR) domain"/>
    <property type="match status" value="1"/>
</dbReference>
<dbReference type="Gene3D" id="3.80.10.10">
    <property type="entry name" value="Ribonuclease Inhibitor"/>
    <property type="match status" value="2"/>
</dbReference>
<evidence type="ECO:0000256" key="4">
    <source>
        <dbReference type="ARBA" id="ARBA00022679"/>
    </source>
</evidence>
<keyword evidence="9" id="KW-0342">GTP-binding</keyword>
<evidence type="ECO:0000259" key="12">
    <source>
        <dbReference type="PROSITE" id="PS50104"/>
    </source>
</evidence>
<evidence type="ECO:0000256" key="6">
    <source>
        <dbReference type="ARBA" id="ARBA00022741"/>
    </source>
</evidence>
<evidence type="ECO:0000256" key="9">
    <source>
        <dbReference type="ARBA" id="ARBA00023134"/>
    </source>
</evidence>
<dbReference type="Pfam" id="PF08477">
    <property type="entry name" value="Roc"/>
    <property type="match status" value="1"/>
</dbReference>
<dbReference type="AlphaFoldDB" id="A0A1I1DKX3"/>
<dbReference type="Pfam" id="PF12799">
    <property type="entry name" value="LRR_4"/>
    <property type="match status" value="4"/>
</dbReference>
<dbReference type="SMART" id="SM00175">
    <property type="entry name" value="RAB"/>
    <property type="match status" value="1"/>
</dbReference>
<feature type="domain" description="Roc" evidence="13">
    <location>
        <begin position="303"/>
        <end position="483"/>
    </location>
</feature>
<dbReference type="InterPro" id="IPR001611">
    <property type="entry name" value="Leu-rich_rpt"/>
</dbReference>
<evidence type="ECO:0000256" key="5">
    <source>
        <dbReference type="ARBA" id="ARBA00022737"/>
    </source>
</evidence>
<evidence type="ECO:0000256" key="1">
    <source>
        <dbReference type="ARBA" id="ARBA00012513"/>
    </source>
</evidence>
<evidence type="ECO:0000256" key="2">
    <source>
        <dbReference type="ARBA" id="ARBA00022527"/>
    </source>
</evidence>
<proteinExistence type="predicted"/>
<dbReference type="SMART" id="SM00365">
    <property type="entry name" value="LRR_SD22"/>
    <property type="match status" value="9"/>
</dbReference>
<protein>
    <recommendedName>
        <fullName evidence="1">non-specific serine/threonine protein kinase</fullName>
        <ecNumber evidence="1">2.7.11.1</ecNumber>
    </recommendedName>
</protein>
<dbReference type="PANTHER" id="PTHR46652">
    <property type="entry name" value="LEUCINE-RICH REPEAT AND IQ DOMAIN-CONTAINING PROTEIN 1-RELATED"/>
    <property type="match status" value="1"/>
</dbReference>
<keyword evidence="4" id="KW-0808">Transferase</keyword>
<dbReference type="InterPro" id="IPR036388">
    <property type="entry name" value="WH-like_DNA-bd_sf"/>
</dbReference>
<dbReference type="InterPro" id="IPR020859">
    <property type="entry name" value="ROC"/>
</dbReference>
<name>A0A1I1DKX3_9BACT</name>
<evidence type="ECO:0000256" key="10">
    <source>
        <dbReference type="ARBA" id="ARBA00047899"/>
    </source>
</evidence>
<evidence type="ECO:0000256" key="7">
    <source>
        <dbReference type="ARBA" id="ARBA00022777"/>
    </source>
</evidence>
<dbReference type="Gene3D" id="3.40.50.300">
    <property type="entry name" value="P-loop containing nucleotide triphosphate hydrolases"/>
    <property type="match status" value="1"/>
</dbReference>
<dbReference type="InterPro" id="IPR027417">
    <property type="entry name" value="P-loop_NTPase"/>
</dbReference>
<keyword evidence="6" id="KW-0547">Nucleotide-binding</keyword>
<accession>A0A1I1DKX3</accession>
<dbReference type="InterPro" id="IPR057263">
    <property type="entry name" value="COR-B"/>
</dbReference>
<dbReference type="InterPro" id="IPR032171">
    <property type="entry name" value="COR-A"/>
</dbReference>
<dbReference type="Proteomes" id="UP000199514">
    <property type="component" value="Unassembled WGS sequence"/>
</dbReference>
<organism evidence="14 15">
    <name type="scientific">Flexibacter flexilis DSM 6793</name>
    <dbReference type="NCBI Taxonomy" id="927664"/>
    <lineage>
        <taxon>Bacteria</taxon>
        <taxon>Pseudomonadati</taxon>
        <taxon>Bacteroidota</taxon>
        <taxon>Cytophagia</taxon>
        <taxon>Cytophagales</taxon>
        <taxon>Flexibacteraceae</taxon>
        <taxon>Flexibacter</taxon>
    </lineage>
</organism>
<keyword evidence="15" id="KW-1185">Reference proteome</keyword>
<dbReference type="PROSITE" id="PS51450">
    <property type="entry name" value="LRR"/>
    <property type="match status" value="10"/>
</dbReference>